<evidence type="ECO:0000313" key="7">
    <source>
        <dbReference type="EMBL" id="SFV75050.1"/>
    </source>
</evidence>
<gene>
    <name evidence="7" type="ORF">MNB_SM-3-226</name>
</gene>
<keyword evidence="5" id="KW-0464">Manganese</keyword>
<dbReference type="Pfam" id="PF05195">
    <property type="entry name" value="AMP_N"/>
    <property type="match status" value="1"/>
</dbReference>
<dbReference type="SUPFAM" id="SSF55920">
    <property type="entry name" value="Creatinase/aminopeptidase"/>
    <property type="match status" value="1"/>
</dbReference>
<dbReference type="EMBL" id="FPHP01000014">
    <property type="protein sequence ID" value="SFV75050.1"/>
    <property type="molecule type" value="Genomic_DNA"/>
</dbReference>
<dbReference type="CDD" id="cd01087">
    <property type="entry name" value="Prolidase"/>
    <property type="match status" value="1"/>
</dbReference>
<dbReference type="InterPro" id="IPR029149">
    <property type="entry name" value="Creatin/AminoP/Spt16_N"/>
</dbReference>
<accession>A0A1W1D3G1</accession>
<dbReference type="SUPFAM" id="SSF53092">
    <property type="entry name" value="Creatinase/prolidase N-terminal domain"/>
    <property type="match status" value="1"/>
</dbReference>
<dbReference type="PANTHER" id="PTHR43226:SF4">
    <property type="entry name" value="XAA-PRO AMINOPEPTIDASE 3"/>
    <property type="match status" value="1"/>
</dbReference>
<keyword evidence="3" id="KW-0479">Metal-binding</keyword>
<evidence type="ECO:0000256" key="5">
    <source>
        <dbReference type="ARBA" id="ARBA00023211"/>
    </source>
</evidence>
<evidence type="ECO:0000256" key="2">
    <source>
        <dbReference type="ARBA" id="ARBA00008766"/>
    </source>
</evidence>
<keyword evidence="7" id="KW-0031">Aminopeptidase</keyword>
<sequence>MIDEKEYKKRRERFAQELACHSMAIFLSAPLKTRSNDTEYRYRQSSDFYYLTGFKEDNSALVFLKKKKKTKVILFVQKREKDLELWTGERLGKKRAKKRFMVDEVYIYDTLEKKMMEYKKDIKTFYYDFTLKNNIVEKLLLCSSFVAHKNIKNITRKMRLIKSPSEIALIKKAINISKEAHHKAMQIKKEKMYEYQLCAEMEYIFKKNGAYSEAYATIVAGGNNANTLHYINNDKPLKNGDLILIDAGAEYDYYASDITRTIPVNGKFTQAQKELYNSVLDVECKIIKMVKPNIKRSTLQKKAVELLTQAMVNLEILQGDVKELIKKEAYKKYYPHGIGHWMGLDVHDDALYVDENNQEIKLKEGMILTIEPGIYIDKKDTSVPEKYRGIGIRIEDDILVTQDGYENLSASIVKEIDAIESMSHNYKSNQ</sequence>
<evidence type="ECO:0000256" key="3">
    <source>
        <dbReference type="ARBA" id="ARBA00022723"/>
    </source>
</evidence>
<dbReference type="Gene3D" id="3.90.230.10">
    <property type="entry name" value="Creatinase/methionine aminopeptidase superfamily"/>
    <property type="match status" value="1"/>
</dbReference>
<dbReference type="SMART" id="SM01011">
    <property type="entry name" value="AMP_N"/>
    <property type="match status" value="1"/>
</dbReference>
<dbReference type="InterPro" id="IPR007865">
    <property type="entry name" value="Aminopep_P_N"/>
</dbReference>
<keyword evidence="4 7" id="KW-0378">Hydrolase</keyword>
<dbReference type="InterPro" id="IPR001714">
    <property type="entry name" value="Pept_M24_MAP"/>
</dbReference>
<comment type="cofactor">
    <cofactor evidence="1">
        <name>Mn(2+)</name>
        <dbReference type="ChEBI" id="CHEBI:29035"/>
    </cofactor>
</comment>
<dbReference type="FunFam" id="3.90.230.10:FF:000002">
    <property type="entry name" value="Xaa-Pro aminopeptidase 3"/>
    <property type="match status" value="1"/>
</dbReference>
<dbReference type="PRINTS" id="PR00599">
    <property type="entry name" value="MAPEPTIDASE"/>
</dbReference>
<dbReference type="InterPro" id="IPR036005">
    <property type="entry name" value="Creatinase/aminopeptidase-like"/>
</dbReference>
<proteinExistence type="inferred from homology"/>
<protein>
    <submittedName>
        <fullName evidence="7">Xaa-Pro aminopeptidase</fullName>
        <ecNumber evidence="7">3.4.11.9</ecNumber>
    </submittedName>
</protein>
<name>A0A1W1D3G1_9ZZZZ</name>
<comment type="similarity">
    <text evidence="2">Belongs to the peptidase M24B family.</text>
</comment>
<reference evidence="7" key="1">
    <citation type="submission" date="2016-10" db="EMBL/GenBank/DDBJ databases">
        <authorList>
            <person name="de Groot N.N."/>
        </authorList>
    </citation>
    <scope>NUCLEOTIDE SEQUENCE</scope>
</reference>
<evidence type="ECO:0000256" key="4">
    <source>
        <dbReference type="ARBA" id="ARBA00022801"/>
    </source>
</evidence>
<organism evidence="7">
    <name type="scientific">hydrothermal vent metagenome</name>
    <dbReference type="NCBI Taxonomy" id="652676"/>
    <lineage>
        <taxon>unclassified sequences</taxon>
        <taxon>metagenomes</taxon>
        <taxon>ecological metagenomes</taxon>
    </lineage>
</organism>
<dbReference type="InterPro" id="IPR000994">
    <property type="entry name" value="Pept_M24"/>
</dbReference>
<dbReference type="PANTHER" id="PTHR43226">
    <property type="entry name" value="XAA-PRO AMINOPEPTIDASE 3"/>
    <property type="match status" value="1"/>
</dbReference>
<dbReference type="GO" id="GO:0030145">
    <property type="term" value="F:manganese ion binding"/>
    <property type="evidence" value="ECO:0007669"/>
    <property type="project" value="InterPro"/>
</dbReference>
<dbReference type="Gene3D" id="3.40.350.10">
    <property type="entry name" value="Creatinase/prolidase N-terminal domain"/>
    <property type="match status" value="1"/>
</dbReference>
<evidence type="ECO:0000256" key="1">
    <source>
        <dbReference type="ARBA" id="ARBA00001936"/>
    </source>
</evidence>
<dbReference type="EC" id="3.4.11.9" evidence="7"/>
<feature type="domain" description="Aminopeptidase P N-terminal" evidence="6">
    <location>
        <begin position="2"/>
        <end position="136"/>
    </location>
</feature>
<dbReference type="GO" id="GO:0070006">
    <property type="term" value="F:metalloaminopeptidase activity"/>
    <property type="evidence" value="ECO:0007669"/>
    <property type="project" value="InterPro"/>
</dbReference>
<dbReference type="GO" id="GO:0006508">
    <property type="term" value="P:proteolysis"/>
    <property type="evidence" value="ECO:0007669"/>
    <property type="project" value="TreeGrafter"/>
</dbReference>
<dbReference type="AlphaFoldDB" id="A0A1W1D3G1"/>
<dbReference type="Pfam" id="PF00557">
    <property type="entry name" value="Peptidase_M24"/>
    <property type="match status" value="1"/>
</dbReference>
<evidence type="ECO:0000259" key="6">
    <source>
        <dbReference type="SMART" id="SM01011"/>
    </source>
</evidence>
<dbReference type="InterPro" id="IPR052433">
    <property type="entry name" value="X-Pro_dipept-like"/>
</dbReference>
<keyword evidence="7" id="KW-0645">Protease</keyword>